<protein>
    <submittedName>
        <fullName evidence="1">Uncharacterized protein</fullName>
    </submittedName>
</protein>
<accession>A0A026WGS5</accession>
<evidence type="ECO:0000313" key="2">
    <source>
        <dbReference type="Proteomes" id="UP000053097"/>
    </source>
</evidence>
<dbReference type="EMBL" id="KK107214">
    <property type="protein sequence ID" value="EZA55267.1"/>
    <property type="molecule type" value="Genomic_DNA"/>
</dbReference>
<gene>
    <name evidence="1" type="ORF">X777_05202</name>
</gene>
<keyword evidence="2" id="KW-1185">Reference proteome</keyword>
<dbReference type="Proteomes" id="UP000053097">
    <property type="component" value="Unassembled WGS sequence"/>
</dbReference>
<organism evidence="1 2">
    <name type="scientific">Ooceraea biroi</name>
    <name type="common">Clonal raider ant</name>
    <name type="synonym">Cerapachys biroi</name>
    <dbReference type="NCBI Taxonomy" id="2015173"/>
    <lineage>
        <taxon>Eukaryota</taxon>
        <taxon>Metazoa</taxon>
        <taxon>Ecdysozoa</taxon>
        <taxon>Arthropoda</taxon>
        <taxon>Hexapoda</taxon>
        <taxon>Insecta</taxon>
        <taxon>Pterygota</taxon>
        <taxon>Neoptera</taxon>
        <taxon>Endopterygota</taxon>
        <taxon>Hymenoptera</taxon>
        <taxon>Apocrita</taxon>
        <taxon>Aculeata</taxon>
        <taxon>Formicoidea</taxon>
        <taxon>Formicidae</taxon>
        <taxon>Dorylinae</taxon>
        <taxon>Ooceraea</taxon>
    </lineage>
</organism>
<proteinExistence type="predicted"/>
<dbReference type="AlphaFoldDB" id="A0A026WGS5"/>
<name>A0A026WGS5_OOCBI</name>
<evidence type="ECO:0000313" key="1">
    <source>
        <dbReference type="EMBL" id="EZA55267.1"/>
    </source>
</evidence>
<reference evidence="1 2" key="1">
    <citation type="journal article" date="2014" name="Curr. Biol.">
        <title>The genome of the clonal raider ant Cerapachys biroi.</title>
        <authorList>
            <person name="Oxley P.R."/>
            <person name="Ji L."/>
            <person name="Fetter-Pruneda I."/>
            <person name="McKenzie S.K."/>
            <person name="Li C."/>
            <person name="Hu H."/>
            <person name="Zhang G."/>
            <person name="Kronauer D.J."/>
        </authorList>
    </citation>
    <scope>NUCLEOTIDE SEQUENCE [LARGE SCALE GENOMIC DNA]</scope>
</reference>
<feature type="non-terminal residue" evidence="1">
    <location>
        <position position="1"/>
    </location>
</feature>
<feature type="non-terminal residue" evidence="1">
    <location>
        <position position="76"/>
    </location>
</feature>
<sequence length="76" mass="8514">TEIRPASVLLTRYKYCQKAASDGNPAAGSSDSADVLREVDEENCCWWVMELRAAPCPRLMLKKAGWCFARDDGLIY</sequence>